<dbReference type="InterPro" id="IPR012132">
    <property type="entry name" value="GMC_OxRdtase"/>
</dbReference>
<evidence type="ECO:0000256" key="2">
    <source>
        <dbReference type="ARBA" id="ARBA00010790"/>
    </source>
</evidence>
<proteinExistence type="inferred from homology"/>
<accession>A0ABP1PRT5</accession>
<name>A0ABP1PRT5_9HEXA</name>
<protein>
    <recommendedName>
        <fullName evidence="6 7">Glucose-methanol-choline oxidoreductase N-terminal domain-containing protein</fullName>
    </recommendedName>
</protein>
<dbReference type="PIRSF" id="PIRSF000137">
    <property type="entry name" value="Alcohol_oxidase"/>
    <property type="match status" value="1"/>
</dbReference>
<dbReference type="InterPro" id="IPR000172">
    <property type="entry name" value="GMC_OxRdtase_N"/>
</dbReference>
<dbReference type="InterPro" id="IPR007867">
    <property type="entry name" value="GMC_OxRtase_C"/>
</dbReference>
<evidence type="ECO:0000313" key="9">
    <source>
        <dbReference type="Proteomes" id="UP001642540"/>
    </source>
</evidence>
<keyword evidence="3 5" id="KW-0285">Flavoprotein</keyword>
<organism evidence="8 9">
    <name type="scientific">Orchesella dallaii</name>
    <dbReference type="NCBI Taxonomy" id="48710"/>
    <lineage>
        <taxon>Eukaryota</taxon>
        <taxon>Metazoa</taxon>
        <taxon>Ecdysozoa</taxon>
        <taxon>Arthropoda</taxon>
        <taxon>Hexapoda</taxon>
        <taxon>Collembola</taxon>
        <taxon>Entomobryomorpha</taxon>
        <taxon>Entomobryoidea</taxon>
        <taxon>Orchesellidae</taxon>
        <taxon>Orchesellinae</taxon>
        <taxon>Orchesella</taxon>
    </lineage>
</organism>
<dbReference type="PROSITE" id="PS00624">
    <property type="entry name" value="GMC_OXRED_2"/>
    <property type="match status" value="1"/>
</dbReference>
<reference evidence="8 9" key="1">
    <citation type="submission" date="2024-08" db="EMBL/GenBank/DDBJ databases">
        <authorList>
            <person name="Cucini C."/>
            <person name="Frati F."/>
        </authorList>
    </citation>
    <scope>NUCLEOTIDE SEQUENCE [LARGE SCALE GENOMIC DNA]</scope>
</reference>
<evidence type="ECO:0000256" key="5">
    <source>
        <dbReference type="RuleBase" id="RU003968"/>
    </source>
</evidence>
<dbReference type="InterPro" id="IPR036188">
    <property type="entry name" value="FAD/NAD-bd_sf"/>
</dbReference>
<evidence type="ECO:0000259" key="6">
    <source>
        <dbReference type="PROSITE" id="PS00623"/>
    </source>
</evidence>
<evidence type="ECO:0000259" key="7">
    <source>
        <dbReference type="PROSITE" id="PS00624"/>
    </source>
</evidence>
<dbReference type="SUPFAM" id="SSF51905">
    <property type="entry name" value="FAD/NAD(P)-binding domain"/>
    <property type="match status" value="1"/>
</dbReference>
<evidence type="ECO:0000313" key="8">
    <source>
        <dbReference type="EMBL" id="CAL8074896.1"/>
    </source>
</evidence>
<dbReference type="Pfam" id="PF05199">
    <property type="entry name" value="GMC_oxred_C"/>
    <property type="match status" value="1"/>
</dbReference>
<dbReference type="Gene3D" id="3.50.50.60">
    <property type="entry name" value="FAD/NAD(P)-binding domain"/>
    <property type="match status" value="1"/>
</dbReference>
<keyword evidence="4 5" id="KW-0274">FAD</keyword>
<comment type="cofactor">
    <cofactor evidence="1">
        <name>FAD</name>
        <dbReference type="ChEBI" id="CHEBI:57692"/>
    </cofactor>
</comment>
<evidence type="ECO:0000256" key="1">
    <source>
        <dbReference type="ARBA" id="ARBA00001974"/>
    </source>
</evidence>
<dbReference type="PROSITE" id="PS00623">
    <property type="entry name" value="GMC_OXRED_1"/>
    <property type="match status" value="1"/>
</dbReference>
<dbReference type="EMBL" id="CAXLJM020000007">
    <property type="protein sequence ID" value="CAL8074896.1"/>
    <property type="molecule type" value="Genomic_DNA"/>
</dbReference>
<dbReference type="Pfam" id="PF00732">
    <property type="entry name" value="GMC_oxred_N"/>
    <property type="match status" value="1"/>
</dbReference>
<evidence type="ECO:0000256" key="3">
    <source>
        <dbReference type="ARBA" id="ARBA00022630"/>
    </source>
</evidence>
<sequence>MQSIPVCAPLMLGNPTLDWNFYTVPQQYSCFSLNNQSSYYPRGRGLGGTSNLNFMVWLRGHPFDFDNWSELTQDERWSYDELLPYFRKSETYTADGDSSFHGFDGEVTVSPASYGPIAKHFVKAAEEMGYPKVDLNAPYQEGFNEHVYNQKRGHRAGAFNAFLQPIRQSRRDKLTIRKYAHVTKVLFKGSNNLAYGVEYEKGGIVHQAKCTKEVILSAGAISSPLILMRSGIGATQHLESVGINPRVNLPGVGQNLQDHVIGLVGPFVIDPVDGQHLTYLASRDSSPSDLLQYVGSGTGPLSQAGVMASGFVASNKTKLIAKINNKIIWPDIQLILLGIPKDASAIASLAKVYNLRRDIAEEFYSPVVGQDSFHIMSIASRPKSRGQILLSNKDPKARPWIDPKYYHHPDDIAVTIEGVKKAIHLVENTKTFQSIGARLSTTPFPSCRSHEFRSDAYWECYLRHYTLSVYHQAGTCKMGRADDPEAVVDASLSVRGTERLRVIDASIMPQIVSSNIQAACTVIGERGSQIIKEYWGIAP</sequence>
<comment type="caution">
    <text evidence="8">The sequence shown here is derived from an EMBL/GenBank/DDBJ whole genome shotgun (WGS) entry which is preliminary data.</text>
</comment>
<dbReference type="PANTHER" id="PTHR11552:SF147">
    <property type="entry name" value="CHOLINE DEHYDROGENASE, MITOCHONDRIAL"/>
    <property type="match status" value="1"/>
</dbReference>
<dbReference type="SUPFAM" id="SSF54373">
    <property type="entry name" value="FAD-linked reductases, C-terminal domain"/>
    <property type="match status" value="1"/>
</dbReference>
<evidence type="ECO:0000256" key="4">
    <source>
        <dbReference type="ARBA" id="ARBA00022827"/>
    </source>
</evidence>
<gene>
    <name evidence="8" type="ORF">ODALV1_LOCUS3029</name>
</gene>
<comment type="similarity">
    <text evidence="2 5">Belongs to the GMC oxidoreductase family.</text>
</comment>
<dbReference type="PANTHER" id="PTHR11552">
    <property type="entry name" value="GLUCOSE-METHANOL-CHOLINE GMC OXIDOREDUCTASE"/>
    <property type="match status" value="1"/>
</dbReference>
<feature type="domain" description="Glucose-methanol-choline oxidoreductase N-terminal" evidence="6">
    <location>
        <begin position="43"/>
        <end position="66"/>
    </location>
</feature>
<keyword evidence="9" id="KW-1185">Reference proteome</keyword>
<dbReference type="Gene3D" id="3.30.560.10">
    <property type="entry name" value="Glucose Oxidase, domain 3"/>
    <property type="match status" value="1"/>
</dbReference>
<feature type="domain" description="Glucose-methanol-choline oxidoreductase N-terminal" evidence="7">
    <location>
        <begin position="219"/>
        <end position="233"/>
    </location>
</feature>
<dbReference type="Proteomes" id="UP001642540">
    <property type="component" value="Unassembled WGS sequence"/>
</dbReference>